<dbReference type="EMBL" id="JNBS01003526">
    <property type="protein sequence ID" value="OQR86395.1"/>
    <property type="molecule type" value="Genomic_DNA"/>
</dbReference>
<name>A0A1V9YKZ8_9STRA</name>
<comment type="caution">
    <text evidence="1">The sequence shown here is derived from an EMBL/GenBank/DDBJ whole genome shotgun (WGS) entry which is preliminary data.</text>
</comment>
<accession>A0A1V9YKZ8</accession>
<dbReference type="Proteomes" id="UP000243217">
    <property type="component" value="Unassembled WGS sequence"/>
</dbReference>
<evidence type="ECO:0000313" key="1">
    <source>
        <dbReference type="EMBL" id="OQR86395.1"/>
    </source>
</evidence>
<sequence>MPISANLRQAINFRKEMYQRAKTQGIPVEWTMKAAEMQKHNAYSKTASSFRKFKTNRVLDDKAIVDSINSTNQSVEIQLKQFNRIFHKIIAPADKSLIVNMRDNSDSIIRSFKFHDHHFTADNLVITERDSFHSGAEIEIDILPSTLVQLQWYVNPKRSKSERKNFFPYLTKAHYNLDSFQKFLAFYMH</sequence>
<reference evidence="1 2" key="1">
    <citation type="journal article" date="2014" name="Genome Biol. Evol.">
        <title>The secreted proteins of Achlya hypogyna and Thraustotheca clavata identify the ancestral oomycete secretome and reveal gene acquisitions by horizontal gene transfer.</title>
        <authorList>
            <person name="Misner I."/>
            <person name="Blouin N."/>
            <person name="Leonard G."/>
            <person name="Richards T.A."/>
            <person name="Lane C.E."/>
        </authorList>
    </citation>
    <scope>NUCLEOTIDE SEQUENCE [LARGE SCALE GENOMIC DNA]</scope>
    <source>
        <strain evidence="1 2">ATCC 34112</strain>
    </source>
</reference>
<keyword evidence="2" id="KW-1185">Reference proteome</keyword>
<gene>
    <name evidence="1" type="ORF">THRCLA_22966</name>
</gene>
<evidence type="ECO:0000313" key="2">
    <source>
        <dbReference type="Proteomes" id="UP000243217"/>
    </source>
</evidence>
<protein>
    <submittedName>
        <fullName evidence="1">Uncharacterized protein</fullName>
    </submittedName>
</protein>
<organism evidence="1 2">
    <name type="scientific">Thraustotheca clavata</name>
    <dbReference type="NCBI Taxonomy" id="74557"/>
    <lineage>
        <taxon>Eukaryota</taxon>
        <taxon>Sar</taxon>
        <taxon>Stramenopiles</taxon>
        <taxon>Oomycota</taxon>
        <taxon>Saprolegniomycetes</taxon>
        <taxon>Saprolegniales</taxon>
        <taxon>Achlyaceae</taxon>
        <taxon>Thraustotheca</taxon>
    </lineage>
</organism>
<dbReference type="AlphaFoldDB" id="A0A1V9YKZ8"/>
<dbReference type="OrthoDB" id="121807at2759"/>
<proteinExistence type="predicted"/>